<protein>
    <submittedName>
        <fullName evidence="1">Uncharacterized protein</fullName>
    </submittedName>
</protein>
<dbReference type="InterPro" id="IPR025478">
    <property type="entry name" value="COP23"/>
</dbReference>
<evidence type="ECO:0000313" key="2">
    <source>
        <dbReference type="Proteomes" id="UP000190056"/>
    </source>
</evidence>
<reference evidence="1 2" key="1">
    <citation type="submission" date="2017-01" db="EMBL/GenBank/DDBJ databases">
        <authorList>
            <person name="Abreu V.A."/>
            <person name="Popin R.V."/>
            <person name="Rigonato J."/>
            <person name="Andreote A.P."/>
            <person name="Schaker P.C."/>
            <person name="Hoff-Risseti C."/>
            <person name="Alvarenga D.O."/>
            <person name="Varani A.M."/>
            <person name="Fiore M.F."/>
        </authorList>
    </citation>
    <scope>NUCLEOTIDE SEQUENCE [LARGE SCALE GENOMIC DNA]</scope>
    <source>
        <strain evidence="1 2">CENA302</strain>
    </source>
</reference>
<proteinExistence type="predicted"/>
<dbReference type="Pfam" id="PF14218">
    <property type="entry name" value="COP23"/>
    <property type="match status" value="1"/>
</dbReference>
<dbReference type="EMBL" id="MTPU01000041">
    <property type="protein sequence ID" value="OPH09568.1"/>
    <property type="molecule type" value="Genomic_DNA"/>
</dbReference>
<sequence>MKLKIFNHVVPSVVLSVVSSLPVIPLQPSYAVEGKKFYCSQEGGVPVTIVHSDSQGPRTLIKWVVGFKNFTPARRCEIVSEKLNSYNDNGRIYFKLPKGLVNGEKVICITNTKSEECTSKNVLVTLRRDANPQAVFEELVALRSGASNQPLPLSGVSGCQSLSSDRNGTYLDIEQLVDGINCGGNSTQLF</sequence>
<dbReference type="AlphaFoldDB" id="A0A9Q5W9B7"/>
<dbReference type="RefSeq" id="WP_079291191.1">
    <property type="nucleotide sequence ID" value="NZ_MTPU01000041.1"/>
</dbReference>
<comment type="caution">
    <text evidence="1">The sequence shown here is derived from an EMBL/GenBank/DDBJ whole genome shotgun (WGS) entry which is preliminary data.</text>
</comment>
<name>A0A9Q5W9B7_9CYAN</name>
<gene>
    <name evidence="1" type="ORF">CENA302_10030</name>
</gene>
<evidence type="ECO:0000313" key="1">
    <source>
        <dbReference type="EMBL" id="OPH09568.1"/>
    </source>
</evidence>
<accession>A0A9Q5W9B7</accession>
<organism evidence="1 2">
    <name type="scientific">Cylindrospermopsis raciborskii CENA302</name>
    <dbReference type="NCBI Taxonomy" id="1170768"/>
    <lineage>
        <taxon>Bacteria</taxon>
        <taxon>Bacillati</taxon>
        <taxon>Cyanobacteriota</taxon>
        <taxon>Cyanophyceae</taxon>
        <taxon>Nostocales</taxon>
        <taxon>Aphanizomenonaceae</taxon>
        <taxon>Cylindrospermopsis</taxon>
    </lineage>
</organism>
<dbReference type="Proteomes" id="UP000190056">
    <property type="component" value="Unassembled WGS sequence"/>
</dbReference>